<name>A0A921YUC2_MANSE</name>
<organism evidence="9 10">
    <name type="scientific">Manduca sexta</name>
    <name type="common">Tobacco hawkmoth</name>
    <name type="synonym">Tobacco hornworm</name>
    <dbReference type="NCBI Taxonomy" id="7130"/>
    <lineage>
        <taxon>Eukaryota</taxon>
        <taxon>Metazoa</taxon>
        <taxon>Ecdysozoa</taxon>
        <taxon>Arthropoda</taxon>
        <taxon>Hexapoda</taxon>
        <taxon>Insecta</taxon>
        <taxon>Pterygota</taxon>
        <taxon>Neoptera</taxon>
        <taxon>Endopterygota</taxon>
        <taxon>Lepidoptera</taxon>
        <taxon>Glossata</taxon>
        <taxon>Ditrysia</taxon>
        <taxon>Bombycoidea</taxon>
        <taxon>Sphingidae</taxon>
        <taxon>Sphinginae</taxon>
        <taxon>Sphingini</taxon>
        <taxon>Manduca</taxon>
    </lineage>
</organism>
<feature type="region of interest" description="Disordered" evidence="5">
    <location>
        <begin position="619"/>
        <end position="653"/>
    </location>
</feature>
<evidence type="ECO:0000259" key="8">
    <source>
        <dbReference type="PROSITE" id="PS51194"/>
    </source>
</evidence>
<dbReference type="Pfam" id="PF00271">
    <property type="entry name" value="Helicase_C"/>
    <property type="match status" value="1"/>
</dbReference>
<dbReference type="InterPro" id="IPR014001">
    <property type="entry name" value="Helicase_ATP-bd"/>
</dbReference>
<feature type="domain" description="Helicase C-terminal" evidence="8">
    <location>
        <begin position="207"/>
        <end position="355"/>
    </location>
</feature>
<evidence type="ECO:0000259" key="7">
    <source>
        <dbReference type="PROSITE" id="PS51192"/>
    </source>
</evidence>
<feature type="signal peptide" evidence="6">
    <location>
        <begin position="1"/>
        <end position="23"/>
    </location>
</feature>
<dbReference type="GO" id="GO:0016787">
    <property type="term" value="F:hydrolase activity"/>
    <property type="evidence" value="ECO:0007669"/>
    <property type="project" value="UniProtKB-KW"/>
</dbReference>
<dbReference type="InterPro" id="IPR011545">
    <property type="entry name" value="DEAD/DEAH_box_helicase_dom"/>
</dbReference>
<evidence type="ECO:0000313" key="9">
    <source>
        <dbReference type="EMBL" id="KAG6444842.1"/>
    </source>
</evidence>
<dbReference type="SMART" id="SM00490">
    <property type="entry name" value="HELICc"/>
    <property type="match status" value="1"/>
</dbReference>
<evidence type="ECO:0000256" key="4">
    <source>
        <dbReference type="ARBA" id="ARBA00022840"/>
    </source>
</evidence>
<keyword evidence="2" id="KW-0378">Hydrolase</keyword>
<sequence length="695" mass="79028">MTIYHNLCLFFVDLLLEAKSGTGKTAVFTVIALEKLDLQKGVQVIMLAPTREIAAQICNVIREIGVDYSGLGVEVVMGGLPLQEDVHKLKSKLVHIVVGSPGRLKHLIIDKHLNVSAVRLLVLDECDKLVEKSFLADISSIFSILPKEKQVIMSSATYPEKCKAFISKFVHNAQHICPDSSTVLLGITQKVTLVKYNNNIVKQTQNRLQELLKILTTNQFKQCLIFCNYQARITELHKFLTREKWPVEILYGRQEQSNRLDALKTLQEYKCRILVSTDLAARGIDASNIDLVINFEPPYDWQTYLHRIGRAGRYGSFGTAITILCEGKEVTTFKELFYSVNLSLNLRDLWTNNEFSKGIQDSLDTMDMDKSYFINSEKDVAPNATDEGLWNILTRKTEKSMDSLQTFDELQKSFELTCSPHDKIESFTDLITSFEQPGGFTKGNIKYSHVNITQFSIKDYISCLPNEDNFTKYNESTNVANSKNNAIEPVPSVPSEISKEEVTLNLNGIPCQPKDMDENYHCEYVSKVAKPKTNTSSYNAEISSAHEKNIYDHSQDYTNALLVEAGLPTSFGKNQKKKSNKNSFNKCGINVINKKEEVAHTKNSDPIVDKLTFTSKSKSQYNRNEISNSRAKNDTFSRRSLNKSHSDSYKNDATSCAKQNKNIEFDLYYKNWFNQLKTHKKYIEYVVYIDEISKL</sequence>
<keyword evidence="1" id="KW-0547">Nucleotide-binding</keyword>
<keyword evidence="3" id="KW-0347">Helicase</keyword>
<dbReference type="InterPro" id="IPR050079">
    <property type="entry name" value="DEAD_box_RNA_helicase"/>
</dbReference>
<evidence type="ECO:0000313" key="10">
    <source>
        <dbReference type="Proteomes" id="UP000791440"/>
    </source>
</evidence>
<dbReference type="Proteomes" id="UP000791440">
    <property type="component" value="Unassembled WGS sequence"/>
</dbReference>
<proteinExistence type="predicted"/>
<evidence type="ECO:0000256" key="1">
    <source>
        <dbReference type="ARBA" id="ARBA00022741"/>
    </source>
</evidence>
<accession>A0A921YUC2</accession>
<keyword evidence="4" id="KW-0067">ATP-binding</keyword>
<reference evidence="9" key="2">
    <citation type="submission" date="2020-12" db="EMBL/GenBank/DDBJ databases">
        <authorList>
            <person name="Kanost M."/>
        </authorList>
    </citation>
    <scope>NUCLEOTIDE SEQUENCE</scope>
</reference>
<dbReference type="PROSITE" id="PS51194">
    <property type="entry name" value="HELICASE_CTER"/>
    <property type="match status" value="1"/>
</dbReference>
<evidence type="ECO:0000256" key="3">
    <source>
        <dbReference type="ARBA" id="ARBA00022806"/>
    </source>
</evidence>
<dbReference type="EMBL" id="JH668313">
    <property type="protein sequence ID" value="KAG6444842.1"/>
    <property type="molecule type" value="Genomic_DNA"/>
</dbReference>
<keyword evidence="10" id="KW-1185">Reference proteome</keyword>
<comment type="caution">
    <text evidence="9">The sequence shown here is derived from an EMBL/GenBank/DDBJ whole genome shotgun (WGS) entry which is preliminary data.</text>
</comment>
<evidence type="ECO:0000256" key="6">
    <source>
        <dbReference type="SAM" id="SignalP"/>
    </source>
</evidence>
<reference evidence="9" key="1">
    <citation type="journal article" date="2016" name="Insect Biochem. Mol. Biol.">
        <title>Multifaceted biological insights from a draft genome sequence of the tobacco hornworm moth, Manduca sexta.</title>
        <authorList>
            <person name="Kanost M.R."/>
            <person name="Arrese E.L."/>
            <person name="Cao X."/>
            <person name="Chen Y.R."/>
            <person name="Chellapilla S."/>
            <person name="Goldsmith M.R."/>
            <person name="Grosse-Wilde E."/>
            <person name="Heckel D.G."/>
            <person name="Herndon N."/>
            <person name="Jiang H."/>
            <person name="Papanicolaou A."/>
            <person name="Qu J."/>
            <person name="Soulages J.L."/>
            <person name="Vogel H."/>
            <person name="Walters J."/>
            <person name="Waterhouse R.M."/>
            <person name="Ahn S.J."/>
            <person name="Almeida F.C."/>
            <person name="An C."/>
            <person name="Aqrawi P."/>
            <person name="Bretschneider A."/>
            <person name="Bryant W.B."/>
            <person name="Bucks S."/>
            <person name="Chao H."/>
            <person name="Chevignon G."/>
            <person name="Christen J.M."/>
            <person name="Clarke D.F."/>
            <person name="Dittmer N.T."/>
            <person name="Ferguson L.C.F."/>
            <person name="Garavelou S."/>
            <person name="Gordon K.H.J."/>
            <person name="Gunaratna R.T."/>
            <person name="Han Y."/>
            <person name="Hauser F."/>
            <person name="He Y."/>
            <person name="Heidel-Fischer H."/>
            <person name="Hirsh A."/>
            <person name="Hu Y."/>
            <person name="Jiang H."/>
            <person name="Kalra D."/>
            <person name="Klinner C."/>
            <person name="Konig C."/>
            <person name="Kovar C."/>
            <person name="Kroll A.R."/>
            <person name="Kuwar S.S."/>
            <person name="Lee S.L."/>
            <person name="Lehman R."/>
            <person name="Li K."/>
            <person name="Li Z."/>
            <person name="Liang H."/>
            <person name="Lovelace S."/>
            <person name="Lu Z."/>
            <person name="Mansfield J.H."/>
            <person name="McCulloch K.J."/>
            <person name="Mathew T."/>
            <person name="Morton B."/>
            <person name="Muzny D.M."/>
            <person name="Neunemann D."/>
            <person name="Ongeri F."/>
            <person name="Pauchet Y."/>
            <person name="Pu L.L."/>
            <person name="Pyrousis I."/>
            <person name="Rao X.J."/>
            <person name="Redding A."/>
            <person name="Roesel C."/>
            <person name="Sanchez-Gracia A."/>
            <person name="Schaack S."/>
            <person name="Shukla A."/>
            <person name="Tetreau G."/>
            <person name="Wang Y."/>
            <person name="Xiong G.H."/>
            <person name="Traut W."/>
            <person name="Walsh T.K."/>
            <person name="Worley K.C."/>
            <person name="Wu D."/>
            <person name="Wu W."/>
            <person name="Wu Y.Q."/>
            <person name="Zhang X."/>
            <person name="Zou Z."/>
            <person name="Zucker H."/>
            <person name="Briscoe A.D."/>
            <person name="Burmester T."/>
            <person name="Clem R.J."/>
            <person name="Feyereisen R."/>
            <person name="Grimmelikhuijzen C.J.P."/>
            <person name="Hamodrakas S.J."/>
            <person name="Hansson B.S."/>
            <person name="Huguet E."/>
            <person name="Jermiin L.S."/>
            <person name="Lan Q."/>
            <person name="Lehman H.K."/>
            <person name="Lorenzen M."/>
            <person name="Merzendorfer H."/>
            <person name="Michalopoulos I."/>
            <person name="Morton D.B."/>
            <person name="Muthukrishnan S."/>
            <person name="Oakeshott J.G."/>
            <person name="Palmer W."/>
            <person name="Park Y."/>
            <person name="Passarelli A.L."/>
            <person name="Rozas J."/>
            <person name="Schwartz L.M."/>
            <person name="Smith W."/>
            <person name="Southgate A."/>
            <person name="Vilcinskas A."/>
            <person name="Vogt R."/>
            <person name="Wang P."/>
            <person name="Werren J."/>
            <person name="Yu X.Q."/>
            <person name="Zhou J.J."/>
            <person name="Brown S.J."/>
            <person name="Scherer S.E."/>
            <person name="Richards S."/>
            <person name="Blissard G.W."/>
        </authorList>
    </citation>
    <scope>NUCLEOTIDE SEQUENCE</scope>
</reference>
<dbReference type="GO" id="GO:0005524">
    <property type="term" value="F:ATP binding"/>
    <property type="evidence" value="ECO:0007669"/>
    <property type="project" value="UniProtKB-KW"/>
</dbReference>
<dbReference type="PANTHER" id="PTHR47959">
    <property type="entry name" value="ATP-DEPENDENT RNA HELICASE RHLE-RELATED"/>
    <property type="match status" value="1"/>
</dbReference>
<keyword evidence="6" id="KW-0732">Signal</keyword>
<dbReference type="PROSITE" id="PS51192">
    <property type="entry name" value="HELICASE_ATP_BIND_1"/>
    <property type="match status" value="1"/>
</dbReference>
<feature type="compositionally biased region" description="Polar residues" evidence="5">
    <location>
        <begin position="619"/>
        <end position="630"/>
    </location>
</feature>
<dbReference type="CDD" id="cd18787">
    <property type="entry name" value="SF2_C_DEAD"/>
    <property type="match status" value="1"/>
</dbReference>
<dbReference type="GO" id="GO:0003724">
    <property type="term" value="F:RNA helicase activity"/>
    <property type="evidence" value="ECO:0007669"/>
    <property type="project" value="TreeGrafter"/>
</dbReference>
<dbReference type="Pfam" id="PF00270">
    <property type="entry name" value="DEAD"/>
    <property type="match status" value="1"/>
</dbReference>
<dbReference type="PANTHER" id="PTHR47959:SF1">
    <property type="entry name" value="ATP-DEPENDENT RNA HELICASE DBPA"/>
    <property type="match status" value="1"/>
</dbReference>
<protein>
    <recommendedName>
        <fullName evidence="11">ATP-dependent RNA helicase DDX20</fullName>
    </recommendedName>
</protein>
<gene>
    <name evidence="9" type="ORF">O3G_MSEX003546</name>
</gene>
<dbReference type="SMART" id="SM00487">
    <property type="entry name" value="DEXDc"/>
    <property type="match status" value="1"/>
</dbReference>
<feature type="domain" description="Helicase ATP-binding" evidence="7">
    <location>
        <begin position="5"/>
        <end position="176"/>
    </location>
</feature>
<dbReference type="AlphaFoldDB" id="A0A921YUC2"/>
<evidence type="ECO:0000256" key="5">
    <source>
        <dbReference type="SAM" id="MobiDB-lite"/>
    </source>
</evidence>
<dbReference type="GO" id="GO:0005829">
    <property type="term" value="C:cytosol"/>
    <property type="evidence" value="ECO:0007669"/>
    <property type="project" value="TreeGrafter"/>
</dbReference>
<dbReference type="GO" id="GO:0003676">
    <property type="term" value="F:nucleic acid binding"/>
    <property type="evidence" value="ECO:0007669"/>
    <property type="project" value="InterPro"/>
</dbReference>
<evidence type="ECO:0000256" key="2">
    <source>
        <dbReference type="ARBA" id="ARBA00022801"/>
    </source>
</evidence>
<feature type="chain" id="PRO_5038129348" description="ATP-dependent RNA helicase DDX20" evidence="6">
    <location>
        <begin position="24"/>
        <end position="695"/>
    </location>
</feature>
<evidence type="ECO:0008006" key="11">
    <source>
        <dbReference type="Google" id="ProtNLM"/>
    </source>
</evidence>
<dbReference type="InterPro" id="IPR001650">
    <property type="entry name" value="Helicase_C-like"/>
</dbReference>